<gene>
    <name evidence="2" type="ORF">SXIM_25260</name>
</gene>
<keyword evidence="3" id="KW-1185">Reference proteome</keyword>
<dbReference type="KEGG" id="sxi:SXIM_25260"/>
<evidence type="ECO:0000313" key="3">
    <source>
        <dbReference type="Proteomes" id="UP000034034"/>
    </source>
</evidence>
<evidence type="ECO:0000256" key="1">
    <source>
        <dbReference type="SAM" id="MobiDB-lite"/>
    </source>
</evidence>
<feature type="region of interest" description="Disordered" evidence="1">
    <location>
        <begin position="1"/>
        <end position="22"/>
    </location>
</feature>
<dbReference type="HOGENOM" id="CLU_2425827_0_0_11"/>
<protein>
    <submittedName>
        <fullName evidence="2">Uncharacterized protein</fullName>
    </submittedName>
</protein>
<dbReference type="AlphaFoldDB" id="A0A0F7FUV2"/>
<name>A0A0F7FUV2_9ACTN</name>
<organism evidence="2 3">
    <name type="scientific">Streptomyces xiamenensis</name>
    <dbReference type="NCBI Taxonomy" id="408015"/>
    <lineage>
        <taxon>Bacteria</taxon>
        <taxon>Bacillati</taxon>
        <taxon>Actinomycetota</taxon>
        <taxon>Actinomycetes</taxon>
        <taxon>Kitasatosporales</taxon>
        <taxon>Streptomycetaceae</taxon>
        <taxon>Streptomyces</taxon>
    </lineage>
</organism>
<feature type="region of interest" description="Disordered" evidence="1">
    <location>
        <begin position="59"/>
        <end position="91"/>
    </location>
</feature>
<sequence length="91" mass="9480">MGGRRGGYAQQSGRHHRHPGGQGLFSSHCIPNWCSDLRSGPAVPSPCCPCRRTARLPGGGHPAAARSTWGGTGQAPGVPPGAVARGYLRRR</sequence>
<dbReference type="EMBL" id="CP009922">
    <property type="protein sequence ID" value="AKG43910.1"/>
    <property type="molecule type" value="Genomic_DNA"/>
</dbReference>
<proteinExistence type="predicted"/>
<dbReference type="Proteomes" id="UP000034034">
    <property type="component" value="Chromosome"/>
</dbReference>
<evidence type="ECO:0000313" key="2">
    <source>
        <dbReference type="EMBL" id="AKG43910.1"/>
    </source>
</evidence>
<accession>A0A0F7FUV2</accession>
<reference evidence="2" key="1">
    <citation type="submission" date="2019-08" db="EMBL/GenBank/DDBJ databases">
        <title>Complete genome sequence of a mangrove-derived Streptomyces xiamenensis.</title>
        <authorList>
            <person name="Xu J."/>
        </authorList>
    </citation>
    <scope>NUCLEOTIDE SEQUENCE</scope>
    <source>
        <strain evidence="2">318</strain>
    </source>
</reference>